<proteinExistence type="inferred from homology"/>
<evidence type="ECO:0000256" key="1">
    <source>
        <dbReference type="ARBA" id="ARBA00004370"/>
    </source>
</evidence>
<dbReference type="Pfam" id="PF03799">
    <property type="entry name" value="FtsQ_DivIB_C"/>
    <property type="match status" value="1"/>
</dbReference>
<dbReference type="RefSeq" id="WP_058240094.1">
    <property type="nucleotide sequence ID" value="NZ_CYPW01000024.1"/>
</dbReference>
<evidence type="ECO:0000256" key="4">
    <source>
        <dbReference type="ARBA" id="ARBA00022618"/>
    </source>
</evidence>
<reference evidence="11 12" key="1">
    <citation type="submission" date="2015-09" db="EMBL/GenBank/DDBJ databases">
        <authorList>
            <consortium name="Swine Surveillance"/>
        </authorList>
    </citation>
    <scope>NUCLEOTIDE SEQUENCE [LARGE SCALE GENOMIC DNA]</scope>
    <source>
        <strain evidence="11 12">CECT 7688</strain>
    </source>
</reference>
<dbReference type="AlphaFoldDB" id="A0A0P1ERD2"/>
<evidence type="ECO:0000256" key="8">
    <source>
        <dbReference type="ARBA" id="ARBA00023306"/>
    </source>
</evidence>
<protein>
    <recommendedName>
        <fullName evidence="9">Cell division protein FtsQ</fullName>
    </recommendedName>
</protein>
<comment type="function">
    <text evidence="9">Essential cell division protein.</text>
</comment>
<dbReference type="PANTHER" id="PTHR35851">
    <property type="entry name" value="CELL DIVISION PROTEIN FTSQ"/>
    <property type="match status" value="1"/>
</dbReference>
<name>A0A0P1ERD2_9RHOB</name>
<organism evidence="11 12">
    <name type="scientific">Shimia marina</name>
    <dbReference type="NCBI Taxonomy" id="321267"/>
    <lineage>
        <taxon>Bacteria</taxon>
        <taxon>Pseudomonadati</taxon>
        <taxon>Pseudomonadota</taxon>
        <taxon>Alphaproteobacteria</taxon>
        <taxon>Rhodobacterales</taxon>
        <taxon>Roseobacteraceae</taxon>
    </lineage>
</organism>
<evidence type="ECO:0000256" key="9">
    <source>
        <dbReference type="HAMAP-Rule" id="MF_00911"/>
    </source>
</evidence>
<evidence type="ECO:0000256" key="2">
    <source>
        <dbReference type="ARBA" id="ARBA00022475"/>
    </source>
</evidence>
<dbReference type="InterPro" id="IPR034746">
    <property type="entry name" value="POTRA"/>
</dbReference>
<keyword evidence="4 9" id="KW-0132">Cell division</keyword>
<accession>A0A0P1ERD2</accession>
<evidence type="ECO:0000256" key="5">
    <source>
        <dbReference type="ARBA" id="ARBA00022692"/>
    </source>
</evidence>
<keyword evidence="5 9" id="KW-0812">Transmembrane</keyword>
<dbReference type="GO" id="GO:0090529">
    <property type="term" value="P:cell septum assembly"/>
    <property type="evidence" value="ECO:0007669"/>
    <property type="project" value="InterPro"/>
</dbReference>
<keyword evidence="6 9" id="KW-1133">Transmembrane helix</keyword>
<sequence>MRSLGAAPRDNAPSRWAYRFERLMLTPLFRFFLRVIVPFGVVATATTIWFADAQRREDLNLAINDLRRGIAERPEFSVSAMAIDGASEGIAEEIREILSLSFPVSQFDLDLEGLRAQVIELPAIASASLRVRPGGILQLNISERTPVAVWRTHEGLALIDPDGHVTGPAFSRHAHPEMPLIAGEGADLAVREALHLLAAAEPLKARVIGLVRVGERRWDVVLDRGQRILLPEQGAVEALDRVVALHSAEELLERDIQVVDMRLARRPTIQLTENAVEDWWRTSKTTLGTTGQ</sequence>
<keyword evidence="12" id="KW-1185">Reference proteome</keyword>
<dbReference type="STRING" id="321267.SHM7688_02353"/>
<evidence type="ECO:0000313" key="12">
    <source>
        <dbReference type="Proteomes" id="UP000054823"/>
    </source>
</evidence>
<dbReference type="EMBL" id="CYPW01000024">
    <property type="protein sequence ID" value="CUH52906.1"/>
    <property type="molecule type" value="Genomic_DNA"/>
</dbReference>
<dbReference type="GO" id="GO:0032153">
    <property type="term" value="C:cell division site"/>
    <property type="evidence" value="ECO:0007669"/>
    <property type="project" value="UniProtKB-UniRule"/>
</dbReference>
<gene>
    <name evidence="9" type="primary">ftsQ</name>
    <name evidence="11" type="ORF">SHM7688_02353</name>
</gene>
<evidence type="ECO:0000313" key="11">
    <source>
        <dbReference type="EMBL" id="CUH52906.1"/>
    </source>
</evidence>
<dbReference type="GO" id="GO:0005886">
    <property type="term" value="C:plasma membrane"/>
    <property type="evidence" value="ECO:0007669"/>
    <property type="project" value="UniProtKB-SubCell"/>
</dbReference>
<dbReference type="GO" id="GO:0043093">
    <property type="term" value="P:FtsZ-dependent cytokinesis"/>
    <property type="evidence" value="ECO:0007669"/>
    <property type="project" value="UniProtKB-UniRule"/>
</dbReference>
<evidence type="ECO:0000259" key="10">
    <source>
        <dbReference type="PROSITE" id="PS51779"/>
    </source>
</evidence>
<dbReference type="PANTHER" id="PTHR35851:SF1">
    <property type="entry name" value="CELL DIVISION PROTEIN FTSQ"/>
    <property type="match status" value="1"/>
</dbReference>
<evidence type="ECO:0000256" key="3">
    <source>
        <dbReference type="ARBA" id="ARBA00022519"/>
    </source>
</evidence>
<dbReference type="PROSITE" id="PS51779">
    <property type="entry name" value="POTRA"/>
    <property type="match status" value="1"/>
</dbReference>
<dbReference type="HAMAP" id="MF_00911">
    <property type="entry name" value="FtsQ_subfam"/>
    <property type="match status" value="1"/>
</dbReference>
<keyword evidence="2 9" id="KW-1003">Cell membrane</keyword>
<dbReference type="InterPro" id="IPR045335">
    <property type="entry name" value="FtsQ_C_sf"/>
</dbReference>
<evidence type="ECO:0000256" key="7">
    <source>
        <dbReference type="ARBA" id="ARBA00023136"/>
    </source>
</evidence>
<dbReference type="Gene3D" id="3.40.50.11690">
    <property type="entry name" value="Cell division protein FtsQ/DivIB"/>
    <property type="match status" value="1"/>
</dbReference>
<dbReference type="InterPro" id="IPR005548">
    <property type="entry name" value="Cell_div_FtsQ/DivIB_C"/>
</dbReference>
<keyword evidence="8 9" id="KW-0131">Cell cycle</keyword>
<dbReference type="InterPro" id="IPR026579">
    <property type="entry name" value="FtsQ"/>
</dbReference>
<dbReference type="Proteomes" id="UP000054823">
    <property type="component" value="Unassembled WGS sequence"/>
</dbReference>
<keyword evidence="7 9" id="KW-0472">Membrane</keyword>
<comment type="subcellular location">
    <subcellularLocation>
        <location evidence="9">Cell inner membrane</location>
        <topology evidence="9">Single-pass type II membrane protein</topology>
    </subcellularLocation>
    <subcellularLocation>
        <location evidence="1">Membrane</location>
    </subcellularLocation>
    <text evidence="9">Localizes to the division septum.</text>
</comment>
<evidence type="ECO:0000256" key="6">
    <source>
        <dbReference type="ARBA" id="ARBA00022989"/>
    </source>
</evidence>
<feature type="domain" description="POTRA" evidence="10">
    <location>
        <begin position="76"/>
        <end position="144"/>
    </location>
</feature>
<keyword evidence="3 9" id="KW-0997">Cell inner membrane</keyword>
<comment type="similarity">
    <text evidence="9">Belongs to the FtsQ/DivIB family. FtsQ subfamily.</text>
</comment>
<feature type="transmembrane region" description="Helical" evidence="9">
    <location>
        <begin position="31"/>
        <end position="51"/>
    </location>
</feature>